<evidence type="ECO:0000313" key="2">
    <source>
        <dbReference type="Proteomes" id="UP000031307"/>
    </source>
</evidence>
<dbReference type="AlphaFoldDB" id="A0A0C1C8W0"/>
<accession>A0A0C1C8W0</accession>
<dbReference type="EMBL" id="JSAM01000075">
    <property type="protein sequence ID" value="KIA77470.1"/>
    <property type="molecule type" value="Genomic_DNA"/>
</dbReference>
<name>A0A0C1C8W0_9BACT</name>
<protein>
    <submittedName>
        <fullName evidence="1">Uncharacterized protein</fullName>
    </submittedName>
</protein>
<organism evidence="1 2">
    <name type="scientific">Parachlamydia acanthamoebae</name>
    <dbReference type="NCBI Taxonomy" id="83552"/>
    <lineage>
        <taxon>Bacteria</taxon>
        <taxon>Pseudomonadati</taxon>
        <taxon>Chlamydiota</taxon>
        <taxon>Chlamydiia</taxon>
        <taxon>Parachlamydiales</taxon>
        <taxon>Parachlamydiaceae</taxon>
        <taxon>Parachlamydia</taxon>
    </lineage>
</organism>
<evidence type="ECO:0000313" key="1">
    <source>
        <dbReference type="EMBL" id="KIA77470.1"/>
    </source>
</evidence>
<proteinExistence type="predicted"/>
<gene>
    <name evidence="1" type="ORF">DB43_GF00120</name>
</gene>
<reference evidence="1 2" key="1">
    <citation type="journal article" date="2014" name="Mol. Biol. Evol.">
        <title>Massive expansion of Ubiquitination-related gene families within the Chlamydiae.</title>
        <authorList>
            <person name="Domman D."/>
            <person name="Collingro A."/>
            <person name="Lagkouvardos I."/>
            <person name="Gehre L."/>
            <person name="Weinmaier T."/>
            <person name="Rattei T."/>
            <person name="Subtil A."/>
            <person name="Horn M."/>
        </authorList>
    </citation>
    <scope>NUCLEOTIDE SEQUENCE [LARGE SCALE GENOMIC DNA]</scope>
    <source>
        <strain evidence="1 2">OEW1</strain>
    </source>
</reference>
<comment type="caution">
    <text evidence="1">The sequence shown here is derived from an EMBL/GenBank/DDBJ whole genome shotgun (WGS) entry which is preliminary data.</text>
</comment>
<dbReference type="Proteomes" id="UP000031307">
    <property type="component" value="Unassembled WGS sequence"/>
</dbReference>
<sequence>MEVKLNVPKYCGPSFSFNWEPGFKIEVKYENNTVILTANRNGYYLWQIIC</sequence>